<dbReference type="AlphaFoldDB" id="A0A9W6WIG8"/>
<comment type="caution">
    <text evidence="1">The sequence shown here is derived from an EMBL/GenBank/DDBJ whole genome shotgun (WGS) entry which is preliminary data.</text>
</comment>
<protein>
    <submittedName>
        <fullName evidence="1">Unnamed protein product</fullName>
    </submittedName>
</protein>
<keyword evidence="2" id="KW-1185">Reference proteome</keyword>
<accession>A0A9W6WIG8</accession>
<evidence type="ECO:0000313" key="1">
    <source>
        <dbReference type="EMBL" id="GMF14366.1"/>
    </source>
</evidence>
<dbReference type="OrthoDB" id="124180at2759"/>
<reference evidence="1" key="1">
    <citation type="submission" date="2023-04" db="EMBL/GenBank/DDBJ databases">
        <title>Phytophthora fragariaefolia NBRC 109709.</title>
        <authorList>
            <person name="Ichikawa N."/>
            <person name="Sato H."/>
            <person name="Tonouchi N."/>
        </authorList>
    </citation>
    <scope>NUCLEOTIDE SEQUENCE</scope>
    <source>
        <strain evidence="1">NBRC 109709</strain>
    </source>
</reference>
<sequence length="341" mass="37818">MITQIEVIILRFPTIARVNSEATSGVTTTRASKPTRVHAVLMPIRHFDELWLVLGPSAINEQKFTEWSTKNNALGLLWDTEAGCVSIPADKISKALGRRLQTTANSSRQFGSQPLTPDALEDLRWFSSVLQQPDRFNAIPVVQCADLAKPDIDVYMDASGEGPCVLEPTRKFYLRQQFSQTESKTLSINIRELRSLVLAVLHWGPKWAEAANRARTHVRFHIDNATAVSSANRRSSRHPTAQLYNRLLSLAEFQYNLVCTASHIPGNLNVMADAGSRAWSGADSISHTWSNLSASWTQDKIDPQFEGLSALWERCYSATPWHALPAPSTDNIGDSGAHSRG</sequence>
<gene>
    <name evidence="1" type="ORF">Pfra01_000001500</name>
</gene>
<dbReference type="EMBL" id="BSXT01000001">
    <property type="protein sequence ID" value="GMF14366.1"/>
    <property type="molecule type" value="Genomic_DNA"/>
</dbReference>
<organism evidence="1 2">
    <name type="scientific">Phytophthora fragariaefolia</name>
    <dbReference type="NCBI Taxonomy" id="1490495"/>
    <lineage>
        <taxon>Eukaryota</taxon>
        <taxon>Sar</taxon>
        <taxon>Stramenopiles</taxon>
        <taxon>Oomycota</taxon>
        <taxon>Peronosporomycetes</taxon>
        <taxon>Peronosporales</taxon>
        <taxon>Peronosporaceae</taxon>
        <taxon>Phytophthora</taxon>
    </lineage>
</organism>
<dbReference type="CDD" id="cd09275">
    <property type="entry name" value="RNase_HI_RT_DIRS1"/>
    <property type="match status" value="1"/>
</dbReference>
<dbReference type="PANTHER" id="PTHR33050:SF7">
    <property type="entry name" value="RIBONUCLEASE H"/>
    <property type="match status" value="1"/>
</dbReference>
<name>A0A9W6WIG8_9STRA</name>
<proteinExistence type="predicted"/>
<dbReference type="PANTHER" id="PTHR33050">
    <property type="entry name" value="REVERSE TRANSCRIPTASE DOMAIN-CONTAINING PROTEIN"/>
    <property type="match status" value="1"/>
</dbReference>
<evidence type="ECO:0000313" key="2">
    <source>
        <dbReference type="Proteomes" id="UP001165121"/>
    </source>
</evidence>
<dbReference type="Proteomes" id="UP001165121">
    <property type="component" value="Unassembled WGS sequence"/>
</dbReference>
<dbReference type="InterPro" id="IPR052055">
    <property type="entry name" value="Hepadnavirus_pol/RT"/>
</dbReference>